<evidence type="ECO:0000256" key="5">
    <source>
        <dbReference type="ARBA" id="ARBA00023136"/>
    </source>
</evidence>
<proteinExistence type="predicted"/>
<keyword evidence="5" id="KW-0472">Membrane</keyword>
<dbReference type="SUPFAM" id="SSF52540">
    <property type="entry name" value="P-loop containing nucleoside triphosphate hydrolases"/>
    <property type="match status" value="1"/>
</dbReference>
<dbReference type="GO" id="GO:0017095">
    <property type="term" value="F:heparan sulfate 6-sulfotransferase activity"/>
    <property type="evidence" value="ECO:0007669"/>
    <property type="project" value="TreeGrafter"/>
</dbReference>
<comment type="caution">
    <text evidence="7">The sequence shown here is derived from an EMBL/GenBank/DDBJ whole genome shotgun (WGS) entry which is preliminary data.</text>
</comment>
<keyword evidence="8" id="KW-1185">Reference proteome</keyword>
<gene>
    <name evidence="7" type="ORF">CK240_02990</name>
</gene>
<accession>A0A2A2GN71</accession>
<evidence type="ECO:0000313" key="8">
    <source>
        <dbReference type="Proteomes" id="UP000218023"/>
    </source>
</evidence>
<evidence type="ECO:0000256" key="1">
    <source>
        <dbReference type="ARBA" id="ARBA00004167"/>
    </source>
</evidence>
<dbReference type="Gene3D" id="3.40.50.300">
    <property type="entry name" value="P-loop containing nucleotide triphosphate hydrolases"/>
    <property type="match status" value="1"/>
</dbReference>
<dbReference type="InterPro" id="IPR010635">
    <property type="entry name" value="Heparan_SO4-6-sulfoTrfase"/>
</dbReference>
<evidence type="ECO:0000256" key="2">
    <source>
        <dbReference type="ARBA" id="ARBA00022679"/>
    </source>
</evidence>
<keyword evidence="3" id="KW-0812">Transmembrane</keyword>
<dbReference type="InterPro" id="IPR027417">
    <property type="entry name" value="P-loop_NTPase"/>
</dbReference>
<dbReference type="OrthoDB" id="288532at2"/>
<evidence type="ECO:0000256" key="3">
    <source>
        <dbReference type="ARBA" id="ARBA00022692"/>
    </source>
</evidence>
<organism evidence="7 8">
    <name type="scientific">Paracoccus salipaludis</name>
    <dbReference type="NCBI Taxonomy" id="2032623"/>
    <lineage>
        <taxon>Bacteria</taxon>
        <taxon>Pseudomonadati</taxon>
        <taxon>Pseudomonadota</taxon>
        <taxon>Alphaproteobacteria</taxon>
        <taxon>Rhodobacterales</taxon>
        <taxon>Paracoccaceae</taxon>
        <taxon>Paracoccus</taxon>
    </lineage>
</organism>
<evidence type="ECO:0000313" key="7">
    <source>
        <dbReference type="EMBL" id="PAU98172.1"/>
    </source>
</evidence>
<dbReference type="Proteomes" id="UP000218023">
    <property type="component" value="Unassembled WGS sequence"/>
</dbReference>
<protein>
    <recommendedName>
        <fullName evidence="9">Sulfotransferase family protein</fullName>
    </recommendedName>
</protein>
<dbReference type="AlphaFoldDB" id="A0A2A2GN71"/>
<name>A0A2A2GN71_9RHOB</name>
<evidence type="ECO:0000256" key="4">
    <source>
        <dbReference type="ARBA" id="ARBA00022989"/>
    </source>
</evidence>
<dbReference type="GO" id="GO:0016020">
    <property type="term" value="C:membrane"/>
    <property type="evidence" value="ECO:0007669"/>
    <property type="project" value="UniProtKB-SubCell"/>
</dbReference>
<dbReference type="RefSeq" id="WP_095638857.1">
    <property type="nucleotide sequence ID" value="NZ_NSJZ01000002.1"/>
</dbReference>
<dbReference type="PANTHER" id="PTHR12812">
    <property type="entry name" value="HEPARAN SULFATE 6-O-SULFOTRANSFERASE 3"/>
    <property type="match status" value="1"/>
</dbReference>
<keyword evidence="6" id="KW-0325">Glycoprotein</keyword>
<dbReference type="PANTHER" id="PTHR12812:SF0">
    <property type="entry name" value="HEPARAN-SULFATE 6-O-SULFOTRANSFERASE"/>
    <property type="match status" value="1"/>
</dbReference>
<keyword evidence="2" id="KW-0808">Transferase</keyword>
<keyword evidence="4" id="KW-1133">Transmembrane helix</keyword>
<evidence type="ECO:0000256" key="6">
    <source>
        <dbReference type="ARBA" id="ARBA00023180"/>
    </source>
</evidence>
<dbReference type="EMBL" id="NSJZ01000002">
    <property type="protein sequence ID" value="PAU98172.1"/>
    <property type="molecule type" value="Genomic_DNA"/>
</dbReference>
<sequence>MSLKVMISIHVPKTGGTSFRRMLEDLFGDGFQPDYDWEPRPALMDGTELQGSDDEIRAMFENGIRCVHGHFNARKYLRLREIEGIEPVFITWLRDPAERCMSTYHFLRKLDTPVDEQPEWERKAKELSEREFFEQTRYGANRQFAQLRALDRDELAFIGCTERFEDSARVFRHLFFPNAAPVAIQHELRNEERTGRYHIPAPLRARLVELNVFDEQLYQYGRGWLSGALRTMPGDQQVFPTPAQPESAPSFARLWQSFGRRISRSESESGRRPGQNR</sequence>
<evidence type="ECO:0008006" key="9">
    <source>
        <dbReference type="Google" id="ProtNLM"/>
    </source>
</evidence>
<comment type="subcellular location">
    <subcellularLocation>
        <location evidence="1">Membrane</location>
        <topology evidence="1">Single-pass membrane protein</topology>
    </subcellularLocation>
</comment>
<reference evidence="7 8" key="1">
    <citation type="submission" date="2017-09" db="EMBL/GenBank/DDBJ databases">
        <title>Paracoccus alkalisoli sp. nov., isolated from saline alkaline soil.</title>
        <authorList>
            <person name="Dong X."/>
            <person name="Zhang G."/>
        </authorList>
    </citation>
    <scope>NUCLEOTIDE SEQUENCE [LARGE SCALE GENOMIC DNA]</scope>
    <source>
        <strain evidence="7 8">WN007</strain>
    </source>
</reference>